<dbReference type="EMBL" id="JARIHO010000148">
    <property type="protein sequence ID" value="KAJ7300953.1"/>
    <property type="molecule type" value="Genomic_DNA"/>
</dbReference>
<dbReference type="Pfam" id="PF20149">
    <property type="entry name" value="DUF6532"/>
    <property type="match status" value="1"/>
</dbReference>
<dbReference type="InterPro" id="IPR045341">
    <property type="entry name" value="DUF6532"/>
</dbReference>
<reference evidence="3" key="1">
    <citation type="submission" date="2023-03" db="EMBL/GenBank/DDBJ databases">
        <title>Massive genome expansion in bonnet fungi (Mycena s.s.) driven by repeated elements and novel gene families across ecological guilds.</title>
        <authorList>
            <consortium name="Lawrence Berkeley National Laboratory"/>
            <person name="Harder C.B."/>
            <person name="Miyauchi S."/>
            <person name="Viragh M."/>
            <person name="Kuo A."/>
            <person name="Thoen E."/>
            <person name="Andreopoulos B."/>
            <person name="Lu D."/>
            <person name="Skrede I."/>
            <person name="Drula E."/>
            <person name="Henrissat B."/>
            <person name="Morin E."/>
            <person name="Kohler A."/>
            <person name="Barry K."/>
            <person name="LaButti K."/>
            <person name="Morin E."/>
            <person name="Salamov A."/>
            <person name="Lipzen A."/>
            <person name="Mereny Z."/>
            <person name="Hegedus B."/>
            <person name="Baldrian P."/>
            <person name="Stursova M."/>
            <person name="Weitz H."/>
            <person name="Taylor A."/>
            <person name="Grigoriev I.V."/>
            <person name="Nagy L.G."/>
            <person name="Martin F."/>
            <person name="Kauserud H."/>
        </authorList>
    </citation>
    <scope>NUCLEOTIDE SEQUENCE</scope>
    <source>
        <strain evidence="3">CBHHK002</strain>
    </source>
</reference>
<proteinExistence type="predicted"/>
<feature type="compositionally biased region" description="Basic and acidic residues" evidence="1">
    <location>
        <begin position="134"/>
        <end position="152"/>
    </location>
</feature>
<evidence type="ECO:0000256" key="1">
    <source>
        <dbReference type="SAM" id="MobiDB-lite"/>
    </source>
</evidence>
<dbReference type="AlphaFoldDB" id="A0AAD6YXF8"/>
<keyword evidence="4" id="KW-1185">Reference proteome</keyword>
<evidence type="ECO:0000313" key="4">
    <source>
        <dbReference type="Proteomes" id="UP001218218"/>
    </source>
</evidence>
<feature type="compositionally biased region" description="Basic and acidic residues" evidence="1">
    <location>
        <begin position="29"/>
        <end position="38"/>
    </location>
</feature>
<feature type="compositionally biased region" description="Acidic residues" evidence="1">
    <location>
        <begin position="64"/>
        <end position="75"/>
    </location>
</feature>
<evidence type="ECO:0000259" key="2">
    <source>
        <dbReference type="Pfam" id="PF20149"/>
    </source>
</evidence>
<feature type="compositionally biased region" description="Low complexity" evidence="1">
    <location>
        <begin position="94"/>
        <end position="106"/>
    </location>
</feature>
<comment type="caution">
    <text evidence="3">The sequence shown here is derived from an EMBL/GenBank/DDBJ whole genome shotgun (WGS) entry which is preliminary data.</text>
</comment>
<dbReference type="Proteomes" id="UP001218218">
    <property type="component" value="Unassembled WGS sequence"/>
</dbReference>
<accession>A0AAD6YXF8</accession>
<evidence type="ECO:0000313" key="3">
    <source>
        <dbReference type="EMBL" id="KAJ7300953.1"/>
    </source>
</evidence>
<sequence length="554" mass="61169">MAEFPVAPVRKKAKQISDSDDAPVPQAPETRRSHRSDPAQDPAELWDHDVDDADSEKSDGSNDEHDDFEVEDEEDLQHVPASEPAADSDESDAEASATFAALSKAAQRVPLAEQRKKKSTENTASADEPSCLPPRKERGKRDTARDNEKPRFIDTAMSTKPQGSGKLHDNSSAPKVKQEPVEPTVRRQHVGKERQSSPDIISISDSDDDGIQVVDSSSIEIVFRPEDGKVTLKMQHSRVERTVQLGIDFYLGYYLFKIAFPGTEQKNIFAKDALSNSAFTLRLLDVMERIKTDTTYRNLLTPLLHGRASSFRLKAKNASDATVMANYALQGNAEARTGFLITGMRYIYPLSPGPVDPRTGKRGVLHPALTSSRIPLRAHDPSRPSVPPPLLFRIRRYTRSRYADLRLIHAAAARHAPAPTVLPLSLLAVLLLRHFTYSIFFPISGLIRSGCPPSPSRCRPLPVLQCGDPLTVPRHLSSCSSCLGVPVPTCVGPHFGCPHRLARGRALHDLREVSHRTRMISSPSLLTHSSDPFPPRPFPRLSFCTRLLVSLSPS</sequence>
<protein>
    <recommendedName>
        <fullName evidence="2">DUF6532 domain-containing protein</fullName>
    </recommendedName>
</protein>
<name>A0AAD6YXF8_9AGAR</name>
<feature type="region of interest" description="Disordered" evidence="1">
    <location>
        <begin position="1"/>
        <end position="209"/>
    </location>
</feature>
<organism evidence="3 4">
    <name type="scientific">Mycena albidolilacea</name>
    <dbReference type="NCBI Taxonomy" id="1033008"/>
    <lineage>
        <taxon>Eukaryota</taxon>
        <taxon>Fungi</taxon>
        <taxon>Dikarya</taxon>
        <taxon>Basidiomycota</taxon>
        <taxon>Agaricomycotina</taxon>
        <taxon>Agaricomycetes</taxon>
        <taxon>Agaricomycetidae</taxon>
        <taxon>Agaricales</taxon>
        <taxon>Marasmiineae</taxon>
        <taxon>Mycenaceae</taxon>
        <taxon>Mycena</taxon>
    </lineage>
</organism>
<feature type="domain" description="DUF6532" evidence="2">
    <location>
        <begin position="247"/>
        <end position="369"/>
    </location>
</feature>
<gene>
    <name evidence="3" type="ORF">DFH08DRAFT_1090378</name>
</gene>